<dbReference type="Proteomes" id="UP001054945">
    <property type="component" value="Unassembled WGS sequence"/>
</dbReference>
<proteinExistence type="predicted"/>
<keyword evidence="2" id="KW-1185">Reference proteome</keyword>
<organism evidence="1 2">
    <name type="scientific">Caerostris extrusa</name>
    <name type="common">Bark spider</name>
    <name type="synonym">Caerostris bankana</name>
    <dbReference type="NCBI Taxonomy" id="172846"/>
    <lineage>
        <taxon>Eukaryota</taxon>
        <taxon>Metazoa</taxon>
        <taxon>Ecdysozoa</taxon>
        <taxon>Arthropoda</taxon>
        <taxon>Chelicerata</taxon>
        <taxon>Arachnida</taxon>
        <taxon>Araneae</taxon>
        <taxon>Araneomorphae</taxon>
        <taxon>Entelegynae</taxon>
        <taxon>Araneoidea</taxon>
        <taxon>Araneidae</taxon>
        <taxon>Caerostris</taxon>
    </lineage>
</organism>
<comment type="caution">
    <text evidence="1">The sequence shown here is derived from an EMBL/GenBank/DDBJ whole genome shotgun (WGS) entry which is preliminary data.</text>
</comment>
<evidence type="ECO:0000313" key="2">
    <source>
        <dbReference type="Proteomes" id="UP001054945"/>
    </source>
</evidence>
<dbReference type="EMBL" id="BPLR01014505">
    <property type="protein sequence ID" value="GIY69222.1"/>
    <property type="molecule type" value="Genomic_DNA"/>
</dbReference>
<sequence>MNSVWKFYHYRCTREWKGGGGGSHLEDEIRPLQFQVHGVFSPQQLLVSGLRSGWQSVISALCHQSGICVDGNRFWLSSFPLMKTPLGECAS</sequence>
<evidence type="ECO:0000313" key="1">
    <source>
        <dbReference type="EMBL" id="GIY69222.1"/>
    </source>
</evidence>
<name>A0AAV4VGF5_CAEEX</name>
<gene>
    <name evidence="1" type="ORF">CEXT_237461</name>
</gene>
<accession>A0AAV4VGF5</accession>
<protein>
    <submittedName>
        <fullName evidence="1">Uncharacterized protein</fullName>
    </submittedName>
</protein>
<reference evidence="1 2" key="1">
    <citation type="submission" date="2021-06" db="EMBL/GenBank/DDBJ databases">
        <title>Caerostris extrusa draft genome.</title>
        <authorList>
            <person name="Kono N."/>
            <person name="Arakawa K."/>
        </authorList>
    </citation>
    <scope>NUCLEOTIDE SEQUENCE [LARGE SCALE GENOMIC DNA]</scope>
</reference>
<dbReference type="AlphaFoldDB" id="A0AAV4VGF5"/>